<keyword evidence="2" id="KW-0813">Transport</keyword>
<keyword evidence="5 6" id="KW-0472">Membrane</keyword>
<feature type="transmembrane region" description="Helical" evidence="6">
    <location>
        <begin position="408"/>
        <end position="428"/>
    </location>
</feature>
<dbReference type="GO" id="GO:0035673">
    <property type="term" value="F:oligopeptide transmembrane transporter activity"/>
    <property type="evidence" value="ECO:0007669"/>
    <property type="project" value="InterPro"/>
</dbReference>
<dbReference type="EMBL" id="MLJW01000051">
    <property type="protein sequence ID" value="OIR05234.1"/>
    <property type="molecule type" value="Genomic_DNA"/>
</dbReference>
<dbReference type="Pfam" id="PF03169">
    <property type="entry name" value="OPT"/>
    <property type="match status" value="2"/>
</dbReference>
<protein>
    <submittedName>
        <fullName evidence="7">OPT oligopeptide transporter protein</fullName>
    </submittedName>
</protein>
<dbReference type="PANTHER" id="PTHR31645:SF0">
    <property type="entry name" value="OLIGOPEPTIDE TRANSPORTER YGL114W-RELATED"/>
    <property type="match status" value="1"/>
</dbReference>
<evidence type="ECO:0000313" key="7">
    <source>
        <dbReference type="EMBL" id="OIR05234.1"/>
    </source>
</evidence>
<feature type="transmembrane region" description="Helical" evidence="6">
    <location>
        <begin position="117"/>
        <end position="140"/>
    </location>
</feature>
<dbReference type="InterPro" id="IPR045035">
    <property type="entry name" value="YSL-like"/>
</dbReference>
<evidence type="ECO:0000256" key="6">
    <source>
        <dbReference type="SAM" id="Phobius"/>
    </source>
</evidence>
<feature type="transmembrane region" description="Helical" evidence="6">
    <location>
        <begin position="26"/>
        <end position="48"/>
    </location>
</feature>
<feature type="transmembrane region" description="Helical" evidence="6">
    <location>
        <begin position="468"/>
        <end position="489"/>
    </location>
</feature>
<feature type="transmembrane region" description="Helical" evidence="6">
    <location>
        <begin position="248"/>
        <end position="270"/>
    </location>
</feature>
<feature type="transmembrane region" description="Helical" evidence="6">
    <location>
        <begin position="297"/>
        <end position="315"/>
    </location>
</feature>
<dbReference type="PANTHER" id="PTHR31645">
    <property type="entry name" value="OLIGOPEPTIDE TRANSPORTER YGL114W-RELATED"/>
    <property type="match status" value="1"/>
</dbReference>
<feature type="transmembrane region" description="Helical" evidence="6">
    <location>
        <begin position="321"/>
        <end position="340"/>
    </location>
</feature>
<keyword evidence="3 6" id="KW-0812">Transmembrane</keyword>
<dbReference type="GO" id="GO:0016020">
    <property type="term" value="C:membrane"/>
    <property type="evidence" value="ECO:0007669"/>
    <property type="project" value="UniProtKB-SubCell"/>
</dbReference>
<feature type="transmembrane region" description="Helical" evidence="6">
    <location>
        <begin position="88"/>
        <end position="111"/>
    </location>
</feature>
<feature type="transmembrane region" description="Helical" evidence="6">
    <location>
        <begin position="54"/>
        <end position="76"/>
    </location>
</feature>
<comment type="caution">
    <text evidence="7">The sequence shown here is derived from an EMBL/GenBank/DDBJ whole genome shotgun (WGS) entry which is preliminary data.</text>
</comment>
<dbReference type="AlphaFoldDB" id="A0A1J5SAL8"/>
<evidence type="ECO:0000256" key="5">
    <source>
        <dbReference type="ARBA" id="ARBA00023136"/>
    </source>
</evidence>
<evidence type="ECO:0000256" key="3">
    <source>
        <dbReference type="ARBA" id="ARBA00022692"/>
    </source>
</evidence>
<evidence type="ECO:0000256" key="2">
    <source>
        <dbReference type="ARBA" id="ARBA00022448"/>
    </source>
</evidence>
<reference evidence="7" key="1">
    <citation type="submission" date="2016-10" db="EMBL/GenBank/DDBJ databases">
        <title>Sequence of Gallionella enrichment culture.</title>
        <authorList>
            <person name="Poehlein A."/>
            <person name="Muehling M."/>
            <person name="Daniel R."/>
        </authorList>
    </citation>
    <scope>NUCLEOTIDE SEQUENCE</scope>
</reference>
<keyword evidence="4 6" id="KW-1133">Transmembrane helix</keyword>
<organism evidence="7">
    <name type="scientific">mine drainage metagenome</name>
    <dbReference type="NCBI Taxonomy" id="410659"/>
    <lineage>
        <taxon>unclassified sequences</taxon>
        <taxon>metagenomes</taxon>
        <taxon>ecological metagenomes</taxon>
    </lineage>
</organism>
<dbReference type="InterPro" id="IPR004813">
    <property type="entry name" value="OPT"/>
</dbReference>
<evidence type="ECO:0000256" key="1">
    <source>
        <dbReference type="ARBA" id="ARBA00004141"/>
    </source>
</evidence>
<gene>
    <name evidence="7" type="ORF">GALL_125460</name>
</gene>
<feature type="transmembrane region" description="Helical" evidence="6">
    <location>
        <begin position="206"/>
        <end position="228"/>
    </location>
</feature>
<feature type="transmembrane region" description="Helical" evidence="6">
    <location>
        <begin position="175"/>
        <end position="194"/>
    </location>
</feature>
<feature type="transmembrane region" description="Helical" evidence="6">
    <location>
        <begin position="576"/>
        <end position="601"/>
    </location>
</feature>
<name>A0A1J5SAL8_9ZZZZ</name>
<evidence type="ECO:0000256" key="4">
    <source>
        <dbReference type="ARBA" id="ARBA00022989"/>
    </source>
</evidence>
<accession>A0A1J5SAL8</accession>
<comment type="subcellular location">
    <subcellularLocation>
        <location evidence="1">Membrane</location>
        <topology evidence="1">Multi-pass membrane protein</topology>
    </subcellularLocation>
</comment>
<proteinExistence type="predicted"/>
<sequence length="606" mass="63946">MPSSMLPDDPTVPAKRRFLPRLGSPGYHIMLAAVAIFILGPLGGISAAFMNFSIGFFVGGQVLAGILGSTVTLPYGPEGKHGANYLQTMAASVAGMCGMAVLVQAMTWLGIPQPPMWTLILYFLCIGMFGVGLGMLYTPIVVDRMQLAYPSGFAVANILRALTDKDLLKRSILKLGGGMAAGFAGGLASLKVAWCGAIGLSTSTFGAGMIVGARLALSALVLGLVGLAFKPMLVHAGWMGADDPFRKIGFIIALGMILGAALLDVSLLLVQAARRLKETKATAQESADWKNVNQVRLVLWIGFWATALVLVGHLALGQPLLYLLVAVALSFVFVLINGIAAGISDSNPISSAFVLTVFILAGMGLRDPRVGLMCAAILLIACSEGGDMQQDRSTGWRLGTNRIVQFRYQVIGITMGAFLSVLLAKVFMTAYPVLKIDQFTHHIEGAKDWQSAMTYKFVGALRGITQPAGGHIMTALTLGVAIGLVTEILRKRLSKSVGYQTFIKSGRLGWVVDFVVDSAILPSPYASSFGGFVELNTLYWWAGGGVMSSLYDDFMKRRLAKRAASSEAGLPSDMSTMSLIGGGLIAGDSLAALAVGIAGLITTVLH</sequence>